<feature type="region of interest" description="Disordered" evidence="1">
    <location>
        <begin position="282"/>
        <end position="302"/>
    </location>
</feature>
<evidence type="ECO:0000256" key="1">
    <source>
        <dbReference type="SAM" id="MobiDB-lite"/>
    </source>
</evidence>
<accession>A0A0H2RW95</accession>
<protein>
    <submittedName>
        <fullName evidence="2">Uncharacterized protein</fullName>
    </submittedName>
</protein>
<dbReference type="Proteomes" id="UP000053477">
    <property type="component" value="Unassembled WGS sequence"/>
</dbReference>
<dbReference type="AlphaFoldDB" id="A0A0H2RW95"/>
<keyword evidence="3" id="KW-1185">Reference proteome</keyword>
<feature type="region of interest" description="Disordered" evidence="1">
    <location>
        <begin position="44"/>
        <end position="69"/>
    </location>
</feature>
<dbReference type="InParanoid" id="A0A0H2RW95"/>
<name>A0A0H2RW95_9AGAM</name>
<sequence>MTGVVARSCQPFELSFHIHAFVSDHQHHRQPSFPSSLSIVSSQIERRQRPAWRAQPTAGSFDGKHGRESFSDGCSSSSSLHCLDDASHQVLPPRCLDDLAKPSFTGFDNAPHSECRSDWSSPIQVHSVSSQTTGKASSSHVHVHACQRDNKLGCFSFVMNRFTIRPTRIGKEAKIALARINDLAQQHQNHRIGGPQMSLCTGNGFTPPRNRWKGHPSSFEQSGACLDDQLARIDPLLVISRLTLQNACILNLMPGMIISLWFPALLRSFLQSLYSLSLPPPVPPAQTKKSVGASVSDDRDRGSYSRNAVLWPVFPDLSRRRYARASLRQPTSTRSGLAFPCRPRVASSQICGEM</sequence>
<evidence type="ECO:0000313" key="3">
    <source>
        <dbReference type="Proteomes" id="UP000053477"/>
    </source>
</evidence>
<organism evidence="2 3">
    <name type="scientific">Schizopora paradoxa</name>
    <dbReference type="NCBI Taxonomy" id="27342"/>
    <lineage>
        <taxon>Eukaryota</taxon>
        <taxon>Fungi</taxon>
        <taxon>Dikarya</taxon>
        <taxon>Basidiomycota</taxon>
        <taxon>Agaricomycotina</taxon>
        <taxon>Agaricomycetes</taxon>
        <taxon>Hymenochaetales</taxon>
        <taxon>Schizoporaceae</taxon>
        <taxon>Schizopora</taxon>
    </lineage>
</organism>
<dbReference type="EMBL" id="KQ085955">
    <property type="protein sequence ID" value="KLO13703.1"/>
    <property type="molecule type" value="Genomic_DNA"/>
</dbReference>
<evidence type="ECO:0000313" key="2">
    <source>
        <dbReference type="EMBL" id="KLO13703.1"/>
    </source>
</evidence>
<gene>
    <name evidence="2" type="ORF">SCHPADRAFT_349113</name>
</gene>
<reference evidence="2 3" key="1">
    <citation type="submission" date="2015-04" db="EMBL/GenBank/DDBJ databases">
        <title>Complete genome sequence of Schizopora paradoxa KUC8140, a cosmopolitan wood degrader in East Asia.</title>
        <authorList>
            <consortium name="DOE Joint Genome Institute"/>
            <person name="Min B."/>
            <person name="Park H."/>
            <person name="Jang Y."/>
            <person name="Kim J.-J."/>
            <person name="Kim K.H."/>
            <person name="Pangilinan J."/>
            <person name="Lipzen A."/>
            <person name="Riley R."/>
            <person name="Grigoriev I.V."/>
            <person name="Spatafora J.W."/>
            <person name="Choi I.-G."/>
        </authorList>
    </citation>
    <scope>NUCLEOTIDE SEQUENCE [LARGE SCALE GENOMIC DNA]</scope>
    <source>
        <strain evidence="2 3">KUC8140</strain>
    </source>
</reference>
<proteinExistence type="predicted"/>